<evidence type="ECO:0000313" key="4">
    <source>
        <dbReference type="Proteomes" id="UP000319804"/>
    </source>
</evidence>
<dbReference type="EMBL" id="VFPS01000006">
    <property type="protein sequence ID" value="TQM90987.1"/>
    <property type="molecule type" value="Genomic_DNA"/>
</dbReference>
<dbReference type="Proteomes" id="UP000319804">
    <property type="component" value="Unassembled WGS sequence"/>
</dbReference>
<dbReference type="InterPro" id="IPR053150">
    <property type="entry name" value="Teicoplanin_resist-assoc"/>
</dbReference>
<evidence type="ECO:0000256" key="1">
    <source>
        <dbReference type="SAM" id="Phobius"/>
    </source>
</evidence>
<protein>
    <submittedName>
        <fullName evidence="3">VanZ like protein</fullName>
    </submittedName>
</protein>
<comment type="caution">
    <text evidence="3">The sequence shown here is derived from an EMBL/GenBank/DDBJ whole genome shotgun (WGS) entry which is preliminary data.</text>
</comment>
<dbReference type="RefSeq" id="WP_141380777.1">
    <property type="nucleotide sequence ID" value="NZ_BJNA01000033.1"/>
</dbReference>
<feature type="domain" description="VanZ-like" evidence="2">
    <location>
        <begin position="50"/>
        <end position="175"/>
    </location>
</feature>
<sequence length="346" mass="36521">MGNEVYSAAIAIGLGVLVGTALFVPFVAVSYRRRGRLTLGRSALWAAALVHFLAIWTYTLLPLPDAAFYACAGVNLDVFAFVDDLRAARSVTDFAVLQLALNVLLFLPLGFFLRVLGGRGILTALLVGFGVSLVIETTQLTGVWGIYPCAYRVFDVDDLLMNTLGAVLGSALALVVPRRLRGSAVTDAARRPRPVTRGRRLLAMLCDWLGTVLVAGVMGIGVQVVLEYVARDHDAVLDGSLARAVSSAVPIALWAIVTLATGRTVGDLAVELRYRGGPLPEALARPLRFLAGIGGYLLLSLLPAPWSVSATAFAVASVIAALSTRQGRGLPGLVTGRDVTDARAEA</sequence>
<feature type="transmembrane region" description="Helical" evidence="1">
    <location>
        <begin position="125"/>
        <end position="147"/>
    </location>
</feature>
<dbReference type="PANTHER" id="PTHR36834">
    <property type="entry name" value="MEMBRANE PROTEIN-RELATED"/>
    <property type="match status" value="1"/>
</dbReference>
<feature type="transmembrane region" description="Helical" evidence="1">
    <location>
        <begin position="305"/>
        <end position="323"/>
    </location>
</feature>
<gene>
    <name evidence="3" type="ORF">FHX68_2842</name>
</gene>
<feature type="transmembrane region" description="Helical" evidence="1">
    <location>
        <begin position="201"/>
        <end position="221"/>
    </location>
</feature>
<evidence type="ECO:0000259" key="2">
    <source>
        <dbReference type="Pfam" id="PF04892"/>
    </source>
</evidence>
<feature type="transmembrane region" description="Helical" evidence="1">
    <location>
        <begin position="6"/>
        <end position="31"/>
    </location>
</feature>
<evidence type="ECO:0000313" key="3">
    <source>
        <dbReference type="EMBL" id="TQM90987.1"/>
    </source>
</evidence>
<feature type="transmembrane region" description="Helical" evidence="1">
    <location>
        <begin position="43"/>
        <end position="61"/>
    </location>
</feature>
<dbReference type="AlphaFoldDB" id="A0A4Y3UP77"/>
<keyword evidence="1" id="KW-0472">Membrane</keyword>
<dbReference type="InterPro" id="IPR006976">
    <property type="entry name" value="VanZ-like"/>
</dbReference>
<keyword evidence="1" id="KW-0812">Transmembrane</keyword>
<dbReference type="Pfam" id="PF04892">
    <property type="entry name" value="VanZ"/>
    <property type="match status" value="1"/>
</dbReference>
<keyword evidence="4" id="KW-1185">Reference proteome</keyword>
<dbReference type="OrthoDB" id="4822551at2"/>
<feature type="transmembrane region" description="Helical" evidence="1">
    <location>
        <begin position="159"/>
        <end position="180"/>
    </location>
</feature>
<accession>A0A4Y3UP77</accession>
<name>A0A4Y3UP77_9MICO</name>
<feature type="transmembrane region" description="Helical" evidence="1">
    <location>
        <begin position="94"/>
        <end position="113"/>
    </location>
</feature>
<reference evidence="3 4" key="1">
    <citation type="submission" date="2019-06" db="EMBL/GenBank/DDBJ databases">
        <title>Sequencing the genomes of 1000 actinobacteria strains.</title>
        <authorList>
            <person name="Klenk H.-P."/>
        </authorList>
    </citation>
    <scope>NUCLEOTIDE SEQUENCE [LARGE SCALE GENOMIC DNA]</scope>
    <source>
        <strain evidence="3 4">DSM 20427</strain>
    </source>
</reference>
<dbReference type="PANTHER" id="PTHR36834:SF1">
    <property type="entry name" value="INTEGRAL MEMBRANE PROTEIN"/>
    <property type="match status" value="1"/>
</dbReference>
<keyword evidence="1" id="KW-1133">Transmembrane helix</keyword>
<proteinExistence type="predicted"/>
<organism evidence="3 4">
    <name type="scientific">Microbacterium lacticum</name>
    <dbReference type="NCBI Taxonomy" id="33885"/>
    <lineage>
        <taxon>Bacteria</taxon>
        <taxon>Bacillati</taxon>
        <taxon>Actinomycetota</taxon>
        <taxon>Actinomycetes</taxon>
        <taxon>Micrococcales</taxon>
        <taxon>Microbacteriaceae</taxon>
        <taxon>Microbacterium</taxon>
    </lineage>
</organism>